<keyword evidence="8" id="KW-1185">Reference proteome</keyword>
<dbReference type="Gene3D" id="3.20.20.70">
    <property type="entry name" value="Aldolase class I"/>
    <property type="match status" value="1"/>
</dbReference>
<keyword evidence="7" id="KW-0670">Pyruvate</keyword>
<evidence type="ECO:0000259" key="6">
    <source>
        <dbReference type="Pfam" id="PF04055"/>
    </source>
</evidence>
<dbReference type="InterPro" id="IPR040085">
    <property type="entry name" value="MJ0674-like"/>
</dbReference>
<keyword evidence="1 5" id="KW-0949">S-adenosyl-L-methionine</keyword>
<dbReference type="InterPro" id="IPR013785">
    <property type="entry name" value="Aldolase_TIM"/>
</dbReference>
<dbReference type="Pfam" id="PF04055">
    <property type="entry name" value="Radical_SAM"/>
    <property type="match status" value="1"/>
</dbReference>
<protein>
    <submittedName>
        <fullName evidence="7">Putative pyruvate formate lyase activating enzyme</fullName>
    </submittedName>
</protein>
<keyword evidence="3 5" id="KW-0408">Iron</keyword>
<gene>
    <name evidence="7" type="ORF">SAMN02745216_03358</name>
</gene>
<dbReference type="GO" id="GO:0016829">
    <property type="term" value="F:lyase activity"/>
    <property type="evidence" value="ECO:0007669"/>
    <property type="project" value="UniProtKB-KW"/>
</dbReference>
<dbReference type="AlphaFoldDB" id="A0A1M6S0Q5"/>
<evidence type="ECO:0000313" key="8">
    <source>
        <dbReference type="Proteomes" id="UP000183994"/>
    </source>
</evidence>
<dbReference type="InterPro" id="IPR016431">
    <property type="entry name" value="Pyrv-formate_lyase-activ_prd"/>
</dbReference>
<dbReference type="Proteomes" id="UP000183994">
    <property type="component" value="Unassembled WGS sequence"/>
</dbReference>
<evidence type="ECO:0000256" key="2">
    <source>
        <dbReference type="ARBA" id="ARBA00022723"/>
    </source>
</evidence>
<dbReference type="InterPro" id="IPR007197">
    <property type="entry name" value="rSAM"/>
</dbReference>
<feature type="binding site" evidence="5">
    <location>
        <position position="85"/>
    </location>
    <ligand>
        <name>[4Fe-4S] cluster</name>
        <dbReference type="ChEBI" id="CHEBI:49883"/>
        <note>4Fe-4S-S-AdoMet</note>
    </ligand>
</feature>
<dbReference type="SFLD" id="SFLDG01099">
    <property type="entry name" value="Uncharacterised_Radical_SAM_Su"/>
    <property type="match status" value="1"/>
</dbReference>
<dbReference type="EMBL" id="FQZU01000023">
    <property type="protein sequence ID" value="SHK38265.1"/>
    <property type="molecule type" value="Genomic_DNA"/>
</dbReference>
<dbReference type="SFLD" id="SFLDS00029">
    <property type="entry name" value="Radical_SAM"/>
    <property type="match status" value="1"/>
</dbReference>
<sequence>MSAFEPAYIKTKAQGLLEQKIAQAREAMKECTLCPRECKVNRLNHQTGVCKTGPNAVVSSFGPHFGEEKPLVGKGGSGTIFFANCNLLCLFCQNYGISHLGEGEEVGPDSIAQVMIQLQDAGCPNINFVTPSHVIPQILQAVDMAADKGLHIPLVYNSGGYDSVESLRLLDGVVDIYMPDFKFWHPEIAEKTCKARDYRQIACAALREMHRQVGDLQINEQGLAERGLLVRHLVLPGKTAGTKQIMEFIAQHISPNTYVNIMPQYRPVGRANEVPGLESALPYREYEQAVAEALKAGISRLDERRRVFRVEYTH</sequence>
<name>A0A1M6S0Q5_9BACT</name>
<dbReference type="OrthoDB" id="9782387at2"/>
<feature type="binding site" evidence="5">
    <location>
        <position position="92"/>
    </location>
    <ligand>
        <name>[4Fe-4S] cluster</name>
        <dbReference type="ChEBI" id="CHEBI:49883"/>
        <note>4Fe-4S-S-AdoMet</note>
    </ligand>
</feature>
<dbReference type="STRING" id="1121393.SAMN02745216_03358"/>
<proteinExistence type="predicted"/>
<dbReference type="SUPFAM" id="SSF102114">
    <property type="entry name" value="Radical SAM enzymes"/>
    <property type="match status" value="1"/>
</dbReference>
<keyword evidence="2 5" id="KW-0479">Metal-binding</keyword>
<feature type="binding site" evidence="5">
    <location>
        <position position="89"/>
    </location>
    <ligand>
        <name>[4Fe-4S] cluster</name>
        <dbReference type="ChEBI" id="CHEBI:49883"/>
        <note>4Fe-4S-S-AdoMet</note>
    </ligand>
</feature>
<evidence type="ECO:0000313" key="7">
    <source>
        <dbReference type="EMBL" id="SHK38265.1"/>
    </source>
</evidence>
<keyword evidence="4 5" id="KW-0411">Iron-sulfur</keyword>
<keyword evidence="7" id="KW-0456">Lyase</keyword>
<dbReference type="RefSeq" id="WP_073477415.1">
    <property type="nucleotide sequence ID" value="NZ_FQZU01000023.1"/>
</dbReference>
<dbReference type="PANTHER" id="PTHR43075">
    <property type="entry name" value="FORMATE LYASE ACTIVATING ENZYME, PUTATIVE (AFU_ORTHOLOGUE AFUA_2G15630)-RELATED"/>
    <property type="match status" value="1"/>
</dbReference>
<dbReference type="InterPro" id="IPR058240">
    <property type="entry name" value="rSAM_sf"/>
</dbReference>
<organism evidence="7 8">
    <name type="scientific">Desulfatibacillum alkenivorans DSM 16219</name>
    <dbReference type="NCBI Taxonomy" id="1121393"/>
    <lineage>
        <taxon>Bacteria</taxon>
        <taxon>Pseudomonadati</taxon>
        <taxon>Thermodesulfobacteriota</taxon>
        <taxon>Desulfobacteria</taxon>
        <taxon>Desulfobacterales</taxon>
        <taxon>Desulfatibacillaceae</taxon>
        <taxon>Desulfatibacillum</taxon>
    </lineage>
</organism>
<evidence type="ECO:0000256" key="1">
    <source>
        <dbReference type="ARBA" id="ARBA00022691"/>
    </source>
</evidence>
<dbReference type="PANTHER" id="PTHR43075:SF1">
    <property type="entry name" value="FORMATE LYASE ACTIVATING ENZYME, PUTATIVE (AFU_ORTHOLOGUE AFUA_2G15630)-RELATED"/>
    <property type="match status" value="1"/>
</dbReference>
<dbReference type="PIRSF" id="PIRSF004869">
    <property type="entry name" value="PflX_prd"/>
    <property type="match status" value="1"/>
</dbReference>
<accession>A0A1M6S0Q5</accession>
<feature type="domain" description="Radical SAM core" evidence="6">
    <location>
        <begin position="80"/>
        <end position="209"/>
    </location>
</feature>
<evidence type="ECO:0000256" key="4">
    <source>
        <dbReference type="ARBA" id="ARBA00023014"/>
    </source>
</evidence>
<dbReference type="GO" id="GO:0051536">
    <property type="term" value="F:iron-sulfur cluster binding"/>
    <property type="evidence" value="ECO:0007669"/>
    <property type="project" value="UniProtKB-KW"/>
</dbReference>
<comment type="cofactor">
    <cofactor evidence="5">
        <name>[4Fe-4S] cluster</name>
        <dbReference type="ChEBI" id="CHEBI:49883"/>
    </cofactor>
    <text evidence="5">Binds 1 [4Fe-4S] cluster. The cluster is coordinated with 3 cysteines and an exchangeable S-adenosyl-L-methionine.</text>
</comment>
<evidence type="ECO:0000256" key="5">
    <source>
        <dbReference type="PIRSR" id="PIRSR004869-50"/>
    </source>
</evidence>
<evidence type="ECO:0000256" key="3">
    <source>
        <dbReference type="ARBA" id="ARBA00023004"/>
    </source>
</evidence>
<reference evidence="8" key="1">
    <citation type="submission" date="2016-11" db="EMBL/GenBank/DDBJ databases">
        <authorList>
            <person name="Varghese N."/>
            <person name="Submissions S."/>
        </authorList>
    </citation>
    <scope>NUCLEOTIDE SEQUENCE [LARGE SCALE GENOMIC DNA]</scope>
    <source>
        <strain evidence="8">DSM 16219</strain>
    </source>
</reference>
<dbReference type="GO" id="GO:0046872">
    <property type="term" value="F:metal ion binding"/>
    <property type="evidence" value="ECO:0007669"/>
    <property type="project" value="UniProtKB-KW"/>
</dbReference>